<name>A0A1F5E5Z9_9BACT</name>
<evidence type="ECO:0000256" key="7">
    <source>
        <dbReference type="ARBA" id="ARBA00022840"/>
    </source>
</evidence>
<keyword evidence="2" id="KW-0808">Transferase</keyword>
<reference evidence="13 14" key="1">
    <citation type="journal article" date="2016" name="Nat. Commun.">
        <title>Thousands of microbial genomes shed light on interconnected biogeochemical processes in an aquifer system.</title>
        <authorList>
            <person name="Anantharaman K."/>
            <person name="Brown C.T."/>
            <person name="Hug L.A."/>
            <person name="Sharon I."/>
            <person name="Castelle C.J."/>
            <person name="Probst A.J."/>
            <person name="Thomas B.C."/>
            <person name="Singh A."/>
            <person name="Wilkins M.J."/>
            <person name="Karaoz U."/>
            <person name="Brodie E.L."/>
            <person name="Williams K.H."/>
            <person name="Hubbard S.S."/>
            <person name="Banfield J.F."/>
        </authorList>
    </citation>
    <scope>NUCLEOTIDE SEQUENCE [LARGE SCALE GENOMIC DNA]</scope>
</reference>
<sequence length="297" mass="32618">MFVLSGSSNLPLAKKLAKKLACELTPVELSRFPNSEARVWIKSGNINDTAVVLQSFSDPADNHILEFCLLVDAVRRLGAKQIVVVIPWMGYCIQDKIFRRGEPLSARVVADIIQSTKVDSIITVDLHNETTLGFFNTPLIHLSANPLFVEFFKKKGNIDVLVAPDIGAAKESGQMARELGLPLATISKKRDLNTGKVTILGIEGEVKGKRVLITDDFISTGSTLIQTAEYLKKRGATKVTVAVTHHLFVPGVQEKLEKSQIDELYISDTIKNQYPQSKLLQVLSLAGIIAEAIKSRI</sequence>
<dbReference type="GO" id="GO:0005524">
    <property type="term" value="F:ATP binding"/>
    <property type="evidence" value="ECO:0007669"/>
    <property type="project" value="UniProtKB-KW"/>
</dbReference>
<evidence type="ECO:0000256" key="5">
    <source>
        <dbReference type="ARBA" id="ARBA00022741"/>
    </source>
</evidence>
<evidence type="ECO:0000256" key="6">
    <source>
        <dbReference type="ARBA" id="ARBA00022777"/>
    </source>
</evidence>
<organism evidence="13 14">
    <name type="scientific">Candidatus Beckwithbacteria bacterium RBG_13_42_9</name>
    <dbReference type="NCBI Taxonomy" id="1797457"/>
    <lineage>
        <taxon>Bacteria</taxon>
        <taxon>Candidatus Beckwithiibacteriota</taxon>
    </lineage>
</organism>
<keyword evidence="3" id="KW-0479">Metal-binding</keyword>
<dbReference type="GO" id="GO:0006015">
    <property type="term" value="P:5-phosphoribose 1-diphosphate biosynthetic process"/>
    <property type="evidence" value="ECO:0007669"/>
    <property type="project" value="TreeGrafter"/>
</dbReference>
<keyword evidence="7" id="KW-0067">ATP-binding</keyword>
<dbReference type="CDD" id="cd06223">
    <property type="entry name" value="PRTases_typeI"/>
    <property type="match status" value="1"/>
</dbReference>
<dbReference type="SMART" id="SM01400">
    <property type="entry name" value="Pribosyltran_N"/>
    <property type="match status" value="1"/>
</dbReference>
<evidence type="ECO:0000256" key="9">
    <source>
        <dbReference type="ARBA" id="ARBA00049535"/>
    </source>
</evidence>
<evidence type="ECO:0000256" key="10">
    <source>
        <dbReference type="RuleBase" id="RU004324"/>
    </source>
</evidence>
<dbReference type="GO" id="GO:0002189">
    <property type="term" value="C:ribose phosphate diphosphokinase complex"/>
    <property type="evidence" value="ECO:0007669"/>
    <property type="project" value="TreeGrafter"/>
</dbReference>
<protein>
    <recommendedName>
        <fullName evidence="1">ribose-phosphate diphosphokinase</fullName>
        <ecNumber evidence="1">2.7.6.1</ecNumber>
    </recommendedName>
</protein>
<evidence type="ECO:0000256" key="3">
    <source>
        <dbReference type="ARBA" id="ARBA00022723"/>
    </source>
</evidence>
<dbReference type="NCBIfam" id="TIGR01251">
    <property type="entry name" value="ribP_PPkin"/>
    <property type="match status" value="1"/>
</dbReference>
<dbReference type="InterPro" id="IPR005946">
    <property type="entry name" value="Rib-P_diPkinase"/>
</dbReference>
<evidence type="ECO:0000256" key="1">
    <source>
        <dbReference type="ARBA" id="ARBA00013247"/>
    </source>
</evidence>
<dbReference type="GO" id="GO:0006164">
    <property type="term" value="P:purine nucleotide biosynthetic process"/>
    <property type="evidence" value="ECO:0007669"/>
    <property type="project" value="TreeGrafter"/>
</dbReference>
<dbReference type="EMBL" id="MEZK01000016">
    <property type="protein sequence ID" value="OGD62803.1"/>
    <property type="molecule type" value="Genomic_DNA"/>
</dbReference>
<proteinExistence type="inferred from homology"/>
<dbReference type="Pfam" id="PF00156">
    <property type="entry name" value="Pribosyltran"/>
    <property type="match status" value="1"/>
</dbReference>
<dbReference type="STRING" id="1797457.A2160_05540"/>
<dbReference type="PANTHER" id="PTHR10210">
    <property type="entry name" value="RIBOSE-PHOSPHATE DIPHOSPHOKINASE FAMILY MEMBER"/>
    <property type="match status" value="1"/>
</dbReference>
<evidence type="ECO:0000256" key="8">
    <source>
        <dbReference type="ARBA" id="ARBA00022842"/>
    </source>
</evidence>
<dbReference type="PANTHER" id="PTHR10210:SF32">
    <property type="entry name" value="RIBOSE-PHOSPHATE PYROPHOSPHOKINASE 2"/>
    <property type="match status" value="1"/>
</dbReference>
<dbReference type="GO" id="GO:0005737">
    <property type="term" value="C:cytoplasm"/>
    <property type="evidence" value="ECO:0007669"/>
    <property type="project" value="TreeGrafter"/>
</dbReference>
<dbReference type="Proteomes" id="UP000177006">
    <property type="component" value="Unassembled WGS sequence"/>
</dbReference>
<evidence type="ECO:0000313" key="14">
    <source>
        <dbReference type="Proteomes" id="UP000177006"/>
    </source>
</evidence>
<dbReference type="GO" id="GO:0000287">
    <property type="term" value="F:magnesium ion binding"/>
    <property type="evidence" value="ECO:0007669"/>
    <property type="project" value="InterPro"/>
</dbReference>
<comment type="catalytic activity">
    <reaction evidence="9">
        <text>D-ribose 5-phosphate + ATP = 5-phospho-alpha-D-ribose 1-diphosphate + AMP + H(+)</text>
        <dbReference type="Rhea" id="RHEA:15609"/>
        <dbReference type="ChEBI" id="CHEBI:15378"/>
        <dbReference type="ChEBI" id="CHEBI:30616"/>
        <dbReference type="ChEBI" id="CHEBI:58017"/>
        <dbReference type="ChEBI" id="CHEBI:78346"/>
        <dbReference type="ChEBI" id="CHEBI:456215"/>
        <dbReference type="EC" id="2.7.6.1"/>
    </reaction>
</comment>
<keyword evidence="5" id="KW-0547">Nucleotide-binding</keyword>
<evidence type="ECO:0000259" key="11">
    <source>
        <dbReference type="Pfam" id="PF00156"/>
    </source>
</evidence>
<keyword evidence="6" id="KW-0418">Kinase</keyword>
<dbReference type="EC" id="2.7.6.1" evidence="1"/>
<comment type="caution">
    <text evidence="13">The sequence shown here is derived from an EMBL/GenBank/DDBJ whole genome shotgun (WGS) entry which is preliminary data.</text>
</comment>
<dbReference type="Pfam" id="PF13793">
    <property type="entry name" value="Pribosyltran_N"/>
    <property type="match status" value="1"/>
</dbReference>
<dbReference type="GO" id="GO:0004749">
    <property type="term" value="F:ribose phosphate diphosphokinase activity"/>
    <property type="evidence" value="ECO:0007669"/>
    <property type="project" value="UniProtKB-EC"/>
</dbReference>
<dbReference type="Gene3D" id="3.40.50.2020">
    <property type="match status" value="2"/>
</dbReference>
<comment type="similarity">
    <text evidence="10">Belongs to the ribose-phosphate pyrophosphokinase family.</text>
</comment>
<feature type="domain" description="Phosphoribosyltransferase" evidence="11">
    <location>
        <begin position="147"/>
        <end position="245"/>
    </location>
</feature>
<evidence type="ECO:0000256" key="4">
    <source>
        <dbReference type="ARBA" id="ARBA00022727"/>
    </source>
</evidence>
<dbReference type="InterPro" id="IPR029057">
    <property type="entry name" value="PRTase-like"/>
</dbReference>
<dbReference type="AlphaFoldDB" id="A0A1F5E5Z9"/>
<evidence type="ECO:0000259" key="12">
    <source>
        <dbReference type="Pfam" id="PF13793"/>
    </source>
</evidence>
<accession>A0A1F5E5Z9</accession>
<dbReference type="SUPFAM" id="SSF53271">
    <property type="entry name" value="PRTase-like"/>
    <property type="match status" value="2"/>
</dbReference>
<evidence type="ECO:0000256" key="2">
    <source>
        <dbReference type="ARBA" id="ARBA00022679"/>
    </source>
</evidence>
<dbReference type="FunFam" id="3.40.50.2020:FF:000007">
    <property type="entry name" value="Ribose-phosphate pyrophosphokinase"/>
    <property type="match status" value="1"/>
</dbReference>
<dbReference type="InterPro" id="IPR000836">
    <property type="entry name" value="PRTase_dom"/>
</dbReference>
<dbReference type="GO" id="GO:0016301">
    <property type="term" value="F:kinase activity"/>
    <property type="evidence" value="ECO:0007669"/>
    <property type="project" value="UniProtKB-KW"/>
</dbReference>
<keyword evidence="8" id="KW-0460">Magnesium</keyword>
<evidence type="ECO:0000313" key="13">
    <source>
        <dbReference type="EMBL" id="OGD62803.1"/>
    </source>
</evidence>
<gene>
    <name evidence="13" type="ORF">A2160_05540</name>
</gene>
<feature type="domain" description="Ribose-phosphate pyrophosphokinase N-terminal" evidence="12">
    <location>
        <begin position="1"/>
        <end position="115"/>
    </location>
</feature>
<keyword evidence="4 10" id="KW-0545">Nucleotide biosynthesis</keyword>
<dbReference type="InterPro" id="IPR029099">
    <property type="entry name" value="Pribosyltran_N"/>
</dbReference>